<dbReference type="STRING" id="1513896.SAMN05660841_00158"/>
<dbReference type="Gene3D" id="3.55.50.30">
    <property type="match status" value="1"/>
</dbReference>
<feature type="domain" description="FecR protein" evidence="2">
    <location>
        <begin position="178"/>
        <end position="277"/>
    </location>
</feature>
<keyword evidence="5" id="KW-1185">Reference proteome</keyword>
<protein>
    <submittedName>
        <fullName evidence="4">FecR family protein</fullName>
    </submittedName>
</protein>
<evidence type="ECO:0000259" key="3">
    <source>
        <dbReference type="Pfam" id="PF16344"/>
    </source>
</evidence>
<accession>A0A1T5ATL1</accession>
<evidence type="ECO:0000259" key="2">
    <source>
        <dbReference type="Pfam" id="PF04773"/>
    </source>
</evidence>
<dbReference type="PANTHER" id="PTHR30273">
    <property type="entry name" value="PERIPLASMIC SIGNAL SENSOR AND SIGMA FACTOR ACTIVATOR FECR-RELATED"/>
    <property type="match status" value="1"/>
</dbReference>
<feature type="transmembrane region" description="Helical" evidence="1">
    <location>
        <begin position="81"/>
        <end position="102"/>
    </location>
</feature>
<dbReference type="InterPro" id="IPR012373">
    <property type="entry name" value="Ferrdict_sens_TM"/>
</dbReference>
<dbReference type="GO" id="GO:0016989">
    <property type="term" value="F:sigma factor antagonist activity"/>
    <property type="evidence" value="ECO:0007669"/>
    <property type="project" value="TreeGrafter"/>
</dbReference>
<dbReference type="EMBL" id="FUZF01000001">
    <property type="protein sequence ID" value="SKB38338.1"/>
    <property type="molecule type" value="Genomic_DNA"/>
</dbReference>
<gene>
    <name evidence="4" type="ORF">SAMN05660841_00158</name>
</gene>
<dbReference type="InterPro" id="IPR032508">
    <property type="entry name" value="FecR_C"/>
</dbReference>
<dbReference type="AlphaFoldDB" id="A0A1T5ATL1"/>
<evidence type="ECO:0000313" key="5">
    <source>
        <dbReference type="Proteomes" id="UP000190150"/>
    </source>
</evidence>
<dbReference type="PANTHER" id="PTHR30273:SF2">
    <property type="entry name" value="PROTEIN FECR"/>
    <property type="match status" value="1"/>
</dbReference>
<keyword evidence="1" id="KW-0472">Membrane</keyword>
<name>A0A1T5ATL1_9SPHI</name>
<dbReference type="Pfam" id="PF04773">
    <property type="entry name" value="FecR"/>
    <property type="match status" value="1"/>
</dbReference>
<keyword evidence="1" id="KW-0812">Transmembrane</keyword>
<evidence type="ECO:0000313" key="4">
    <source>
        <dbReference type="EMBL" id="SKB38338.1"/>
    </source>
</evidence>
<dbReference type="Gene3D" id="2.60.120.1440">
    <property type="match status" value="1"/>
</dbReference>
<keyword evidence="1" id="KW-1133">Transmembrane helix</keyword>
<dbReference type="RefSeq" id="WP_176140948.1">
    <property type="nucleotide sequence ID" value="NZ_FUZF01000001.1"/>
</dbReference>
<dbReference type="InterPro" id="IPR006860">
    <property type="entry name" value="FecR"/>
</dbReference>
<sequence length="388" mass="44641">MNSKERIKLLINKFEEGLIDEDEFRELVEWYNSFDDSEAIISTQKDIQITDIKERMFDNILKQADIPSNGHLKVKNVKRLYYKWSSIAAAILLTILGIWWSWQQRHHSIEQIDNTSFNETIQPGTNKATLKLADGTMVELRELEGGLLTDEKLQYADGTEVLDPHMKSALSENMWLELETPKGGTYRVTLDDGTQVWLNAGSKLKYPAHFDPTADRLVEIQGEAYFKVKSRLNAQGKKIPFRVKANRQLIQVIGTEFNVSDYSHLKYTHTTLIEGKVSIENLSSSVLLKPGQQWQQSKKGTSIQEVDTESVVAWKENKFNFANKSLEDILDEIALWYNIEIEYQSTVPHVELVGDAYRNSDFNLILRLLQVAKVDYTLDTSHRKLIIK</sequence>
<evidence type="ECO:0000256" key="1">
    <source>
        <dbReference type="SAM" id="Phobius"/>
    </source>
</evidence>
<reference evidence="5" key="1">
    <citation type="submission" date="2017-02" db="EMBL/GenBank/DDBJ databases">
        <authorList>
            <person name="Varghese N."/>
            <person name="Submissions S."/>
        </authorList>
    </citation>
    <scope>NUCLEOTIDE SEQUENCE [LARGE SCALE GENOMIC DNA]</scope>
    <source>
        <strain evidence="5">DSM 24091</strain>
    </source>
</reference>
<dbReference type="Proteomes" id="UP000190150">
    <property type="component" value="Unassembled WGS sequence"/>
</dbReference>
<dbReference type="Pfam" id="PF16344">
    <property type="entry name" value="FecR_C"/>
    <property type="match status" value="1"/>
</dbReference>
<feature type="domain" description="Protein FecR C-terminal" evidence="3">
    <location>
        <begin position="318"/>
        <end position="381"/>
    </location>
</feature>
<proteinExistence type="predicted"/>
<organism evidence="4 5">
    <name type="scientific">Sphingobacterium nematocida</name>
    <dbReference type="NCBI Taxonomy" id="1513896"/>
    <lineage>
        <taxon>Bacteria</taxon>
        <taxon>Pseudomonadati</taxon>
        <taxon>Bacteroidota</taxon>
        <taxon>Sphingobacteriia</taxon>
        <taxon>Sphingobacteriales</taxon>
        <taxon>Sphingobacteriaceae</taxon>
        <taxon>Sphingobacterium</taxon>
    </lineage>
</organism>